<evidence type="ECO:0000313" key="2">
    <source>
        <dbReference type="EMBL" id="RKN54030.1"/>
    </source>
</evidence>
<evidence type="ECO:0000256" key="1">
    <source>
        <dbReference type="SAM" id="MobiDB-lite"/>
    </source>
</evidence>
<reference evidence="2 3" key="1">
    <citation type="journal article" date="2015" name="Int. J. Syst. Evol. Microbiol.">
        <title>Micromonospora costi sp. nov., isolated from a leaf of Costus speciosus.</title>
        <authorList>
            <person name="Thawai C."/>
        </authorList>
    </citation>
    <scope>NUCLEOTIDE SEQUENCE [LARGE SCALE GENOMIC DNA]</scope>
    <source>
        <strain evidence="2 3">CS1-12</strain>
    </source>
</reference>
<feature type="region of interest" description="Disordered" evidence="1">
    <location>
        <begin position="1"/>
        <end position="29"/>
    </location>
</feature>
<organism evidence="2 3">
    <name type="scientific">Micromonospora costi</name>
    <dbReference type="NCBI Taxonomy" id="1530042"/>
    <lineage>
        <taxon>Bacteria</taxon>
        <taxon>Bacillati</taxon>
        <taxon>Actinomycetota</taxon>
        <taxon>Actinomycetes</taxon>
        <taxon>Micromonosporales</taxon>
        <taxon>Micromonosporaceae</taxon>
        <taxon>Micromonospora</taxon>
    </lineage>
</organism>
<proteinExistence type="predicted"/>
<keyword evidence="3" id="KW-1185">Reference proteome</keyword>
<dbReference type="EMBL" id="RBAN01000003">
    <property type="protein sequence ID" value="RKN54030.1"/>
    <property type="molecule type" value="Genomic_DNA"/>
</dbReference>
<evidence type="ECO:0000313" key="3">
    <source>
        <dbReference type="Proteomes" id="UP000279968"/>
    </source>
</evidence>
<gene>
    <name evidence="2" type="ORF">D7193_18520</name>
</gene>
<protein>
    <submittedName>
        <fullName evidence="2">Uncharacterized protein</fullName>
    </submittedName>
</protein>
<dbReference type="Proteomes" id="UP000279968">
    <property type="component" value="Unassembled WGS sequence"/>
</dbReference>
<name>A0A3B0A0S0_9ACTN</name>
<dbReference type="AlphaFoldDB" id="A0A3B0A0S0"/>
<sequence>MMSAIRDVPERPVPATKIGEGEGMASSQTFSPAPVQAIYPRHPLLRAGPAPAVSGACRTAASYKRATNCRSSPTRRIPHTLMRCSRQKRMPGAPA</sequence>
<comment type="caution">
    <text evidence="2">The sequence shown here is derived from an EMBL/GenBank/DDBJ whole genome shotgun (WGS) entry which is preliminary data.</text>
</comment>
<accession>A0A3B0A0S0</accession>